<reference evidence="13" key="1">
    <citation type="submission" date="2016-06" db="UniProtKB">
        <authorList>
            <consortium name="WormBaseParasite"/>
        </authorList>
    </citation>
    <scope>IDENTIFICATION</scope>
</reference>
<evidence type="ECO:0000256" key="3">
    <source>
        <dbReference type="ARBA" id="ARBA00022723"/>
    </source>
</evidence>
<evidence type="ECO:0000256" key="5">
    <source>
        <dbReference type="ARBA" id="ARBA00023002"/>
    </source>
</evidence>
<dbReference type="FunFam" id="3.40.50.720:FF:000068">
    <property type="entry name" value="Sorbitol dehydrogenase"/>
    <property type="match status" value="2"/>
</dbReference>
<evidence type="ECO:0000313" key="12">
    <source>
        <dbReference type="Proteomes" id="UP000050794"/>
    </source>
</evidence>
<evidence type="ECO:0000256" key="9">
    <source>
        <dbReference type="RuleBase" id="RU361277"/>
    </source>
</evidence>
<comment type="cofactor">
    <cofactor evidence="1 9">
        <name>Zn(2+)</name>
        <dbReference type="ChEBI" id="CHEBI:29105"/>
    </cofactor>
</comment>
<dbReference type="InterPro" id="IPR036291">
    <property type="entry name" value="NAD(P)-bd_dom_sf"/>
</dbReference>
<dbReference type="AlphaFoldDB" id="A0A183UNY7"/>
<dbReference type="SUPFAM" id="SSF50129">
    <property type="entry name" value="GroES-like"/>
    <property type="match status" value="2"/>
</dbReference>
<dbReference type="InterPro" id="IPR002328">
    <property type="entry name" value="ADH_Zn_CS"/>
</dbReference>
<dbReference type="PANTHER" id="PTHR43161">
    <property type="entry name" value="SORBITOL DEHYDROGENASE"/>
    <property type="match status" value="1"/>
</dbReference>
<evidence type="ECO:0000256" key="8">
    <source>
        <dbReference type="ARBA" id="ARBA00032485"/>
    </source>
</evidence>
<evidence type="ECO:0000256" key="1">
    <source>
        <dbReference type="ARBA" id="ARBA00001947"/>
    </source>
</evidence>
<evidence type="ECO:0000256" key="4">
    <source>
        <dbReference type="ARBA" id="ARBA00022833"/>
    </source>
</evidence>
<keyword evidence="3 9" id="KW-0479">Metal-binding</keyword>
<reference evidence="11 12" key="2">
    <citation type="submission" date="2018-11" db="EMBL/GenBank/DDBJ databases">
        <authorList>
            <consortium name="Pathogen Informatics"/>
        </authorList>
    </citation>
    <scope>NUCLEOTIDE SEQUENCE [LARGE SCALE GENOMIC DNA]</scope>
</reference>
<dbReference type="InterPro" id="IPR045306">
    <property type="entry name" value="SDH-like"/>
</dbReference>
<keyword evidence="5" id="KW-0560">Oxidoreductase</keyword>
<dbReference type="Proteomes" id="UP000050794">
    <property type="component" value="Unassembled WGS sequence"/>
</dbReference>
<protein>
    <recommendedName>
        <fullName evidence="7">Sorbitol dehydrogenase</fullName>
    </recommendedName>
    <alternativeName>
        <fullName evidence="8">Polyol dehydrogenase</fullName>
    </alternativeName>
</protein>
<dbReference type="Pfam" id="PF00107">
    <property type="entry name" value="ADH_zinc_N"/>
    <property type="match status" value="2"/>
</dbReference>
<evidence type="ECO:0000256" key="6">
    <source>
        <dbReference type="ARBA" id="ARBA00023027"/>
    </source>
</evidence>
<dbReference type="Pfam" id="PF08240">
    <property type="entry name" value="ADH_N"/>
    <property type="match status" value="2"/>
</dbReference>
<dbReference type="InterPro" id="IPR020843">
    <property type="entry name" value="ER"/>
</dbReference>
<dbReference type="WBParaSite" id="TCNE_0001020701-mRNA-1">
    <property type="protein sequence ID" value="TCNE_0001020701-mRNA-1"/>
    <property type="gene ID" value="TCNE_0001020701"/>
</dbReference>
<evidence type="ECO:0000313" key="13">
    <source>
        <dbReference type="WBParaSite" id="TCNE_0001020701-mRNA-1"/>
    </source>
</evidence>
<dbReference type="InterPro" id="IPR013154">
    <property type="entry name" value="ADH-like_N"/>
</dbReference>
<dbReference type="GO" id="GO:0008270">
    <property type="term" value="F:zinc ion binding"/>
    <property type="evidence" value="ECO:0007669"/>
    <property type="project" value="InterPro"/>
</dbReference>
<keyword evidence="6" id="KW-0520">NAD</keyword>
<dbReference type="Gene3D" id="3.40.50.720">
    <property type="entry name" value="NAD(P)-binding Rossmann-like Domain"/>
    <property type="match status" value="2"/>
</dbReference>
<dbReference type="EMBL" id="UYWY01020425">
    <property type="protein sequence ID" value="VDM41528.1"/>
    <property type="molecule type" value="Genomic_DNA"/>
</dbReference>
<gene>
    <name evidence="11" type="ORF">TCNE_LOCUS10207</name>
</gene>
<dbReference type="InterPro" id="IPR011032">
    <property type="entry name" value="GroES-like_sf"/>
</dbReference>
<name>A0A183UNY7_TOXCA</name>
<accession>A0A183UNY7</accession>
<organism evidence="12 13">
    <name type="scientific">Toxocara canis</name>
    <name type="common">Canine roundworm</name>
    <dbReference type="NCBI Taxonomy" id="6265"/>
    <lineage>
        <taxon>Eukaryota</taxon>
        <taxon>Metazoa</taxon>
        <taxon>Ecdysozoa</taxon>
        <taxon>Nematoda</taxon>
        <taxon>Chromadorea</taxon>
        <taxon>Rhabditida</taxon>
        <taxon>Spirurina</taxon>
        <taxon>Ascaridomorpha</taxon>
        <taxon>Ascaridoidea</taxon>
        <taxon>Toxocaridae</taxon>
        <taxon>Toxocara</taxon>
    </lineage>
</organism>
<proteinExistence type="inferred from homology"/>
<dbReference type="Gene3D" id="3.90.180.10">
    <property type="entry name" value="Medium-chain alcohol dehydrogenases, catalytic domain"/>
    <property type="match status" value="2"/>
</dbReference>
<sequence length="715" mass="76739">MQQLVTGTLQNMNMTSQKNLCAVLYAKNDIRMEEREIPIPKENQLLIRVHTVGICGSDVHFWKNGAIGQYIVRDLMVLGHETSGTVAAIGCDVKNFKVGDRVALEPCVPCRLCVLCKSSKYNLCADMKFFATPPTDGALARYVVHDADFCFKLPQTMTMEEGSLVEPLSVAVHACRRAYVSIGQTVLILGAGPIGLMNMLSAKAMGASSVFITDISDGRLKLAKALGADYILNVKGMKPEDVADHVISTLKAQPDAAIECTGVASSIESGIHAVKVGGTMVMVGLGGGLAELPMVEAATKEIDLRGSFRYANCHPTAIEMISSGKVSLKGITRAHYKLEQSLEAFNRFLKGDVADSSGGQKTAKMANAKNLCTVLYAKNDMRMEEREVPVPKANQLLIRVHTVGICGSDVHYWTHGAIGPFVVRKPMVLGHETSGIVAGVGSEVSSFKVGDRVVLEPGIPCRMCVPCKSGKYNLCVDMKFFATPPIDGSLARYVVHDADFCFRLPDNVTMEEGSLVEPLSVAVHSCRRAHVTIGQKIVVLGAGPIGLVNLLTAKAMGASTVFMTDIVEGRLKLAQTLGADHILNVKDMKSEEAAKHIISTLGVQADAAIECTGAASSIETGIHAVKSGGTLVMVGLGADRVELPIVEAATREIDLRGIFRYVNCYPTAIEMISSGKVSLKGITRAHFKLEQSLEAFNRFLKGDVVKVFIHCDDTA</sequence>
<dbReference type="SUPFAM" id="SSF51735">
    <property type="entry name" value="NAD(P)-binding Rossmann-fold domains"/>
    <property type="match status" value="2"/>
</dbReference>
<keyword evidence="12" id="KW-1185">Reference proteome</keyword>
<comment type="similarity">
    <text evidence="2 9">Belongs to the zinc-containing alcohol dehydrogenase family.</text>
</comment>
<evidence type="ECO:0000256" key="7">
    <source>
        <dbReference type="ARBA" id="ARBA00026132"/>
    </source>
</evidence>
<evidence type="ECO:0000313" key="11">
    <source>
        <dbReference type="EMBL" id="VDM41528.1"/>
    </source>
</evidence>
<evidence type="ECO:0000256" key="2">
    <source>
        <dbReference type="ARBA" id="ARBA00008072"/>
    </source>
</evidence>
<dbReference type="PANTHER" id="PTHR43161:SF9">
    <property type="entry name" value="SORBITOL DEHYDROGENASE"/>
    <property type="match status" value="1"/>
</dbReference>
<dbReference type="GO" id="GO:0003939">
    <property type="term" value="F:L-iditol 2-dehydrogenase (NAD+) activity"/>
    <property type="evidence" value="ECO:0007669"/>
    <property type="project" value="TreeGrafter"/>
</dbReference>
<dbReference type="PROSITE" id="PS00059">
    <property type="entry name" value="ADH_ZINC"/>
    <property type="match status" value="2"/>
</dbReference>
<dbReference type="GO" id="GO:0006062">
    <property type="term" value="P:sorbitol catabolic process"/>
    <property type="evidence" value="ECO:0007669"/>
    <property type="project" value="TreeGrafter"/>
</dbReference>
<dbReference type="InterPro" id="IPR013149">
    <property type="entry name" value="ADH-like_C"/>
</dbReference>
<evidence type="ECO:0000259" key="10">
    <source>
        <dbReference type="SMART" id="SM00829"/>
    </source>
</evidence>
<dbReference type="SMART" id="SM00829">
    <property type="entry name" value="PKS_ER"/>
    <property type="match status" value="1"/>
</dbReference>
<dbReference type="CDD" id="cd05285">
    <property type="entry name" value="sorbitol_DH"/>
    <property type="match status" value="2"/>
</dbReference>
<feature type="domain" description="Enoyl reductase (ER)" evidence="10">
    <location>
        <begin position="378"/>
        <end position="709"/>
    </location>
</feature>
<keyword evidence="4 9" id="KW-0862">Zinc</keyword>